<reference evidence="4" key="1">
    <citation type="submission" date="2021-01" db="EMBL/GenBank/DDBJ databases">
        <authorList>
            <person name="Corre E."/>
            <person name="Pelletier E."/>
            <person name="Niang G."/>
            <person name="Scheremetjew M."/>
            <person name="Finn R."/>
            <person name="Kale V."/>
            <person name="Holt S."/>
            <person name="Cochrane G."/>
            <person name="Meng A."/>
            <person name="Brown T."/>
            <person name="Cohen L."/>
        </authorList>
    </citation>
    <scope>NUCLEOTIDE SEQUENCE</scope>
    <source>
        <strain evidence="4">CCMP722</strain>
    </source>
</reference>
<evidence type="ECO:0000256" key="1">
    <source>
        <dbReference type="SAM" id="Coils"/>
    </source>
</evidence>
<feature type="compositionally biased region" description="Acidic residues" evidence="2">
    <location>
        <begin position="101"/>
        <end position="112"/>
    </location>
</feature>
<name>A0A7S0MVD3_9CHLO</name>
<feature type="coiled-coil region" evidence="1">
    <location>
        <begin position="281"/>
        <end position="315"/>
    </location>
</feature>
<dbReference type="AlphaFoldDB" id="A0A7S0MVD3"/>
<dbReference type="EMBL" id="HBFA01004617">
    <property type="protein sequence ID" value="CAD8652122.1"/>
    <property type="molecule type" value="Transcribed_RNA"/>
</dbReference>
<feature type="region of interest" description="Disordered" evidence="2">
    <location>
        <begin position="64"/>
        <end position="141"/>
    </location>
</feature>
<protein>
    <submittedName>
        <fullName evidence="4">Uncharacterized protein</fullName>
    </submittedName>
</protein>
<evidence type="ECO:0000256" key="3">
    <source>
        <dbReference type="SAM" id="SignalP"/>
    </source>
</evidence>
<feature type="chain" id="PRO_5030757561" evidence="3">
    <location>
        <begin position="28"/>
        <end position="383"/>
    </location>
</feature>
<accession>A0A7S0MVD3</accession>
<feature type="compositionally biased region" description="Acidic residues" evidence="2">
    <location>
        <begin position="64"/>
        <end position="73"/>
    </location>
</feature>
<keyword evidence="3" id="KW-0732">Signal</keyword>
<gene>
    <name evidence="4" type="ORF">POBO1169_LOCUS2329</name>
</gene>
<proteinExistence type="predicted"/>
<feature type="signal peptide" evidence="3">
    <location>
        <begin position="1"/>
        <end position="27"/>
    </location>
</feature>
<sequence>MRGGHGALLLALLCVILSVYKPVLVSGARVIEDPAQRDAEKYNEAAGHHAASITLGRHVLEDIEGSGEDEPEGADAQSFGDEEKDEGEHEVQDLQEVHEQDEQEDGEHEDDQVETHATLTRGKPLATQRQAPRNGRARVEHGRWVQTSEGSGKWIFVAKAECPGGVCPATVADENLRSLMELDPLASDQDLYNTVMNSRNWNRMSDRGMRDAACKGHKHEVEFWCKGQAGINGQMAQELDNLEQDWRQKAITRQKAKFAMLEYSRQRRTHEDEHAKALSTISAAKELLAQKRKALLDEEEKVKSMEGKVKEALKASAAQMSAGEEALRQKELEEMVAWQQMQNKRQLVVKFRALNKADIAEMIRQQREEDHEKQRAAKAGHHE</sequence>
<evidence type="ECO:0000313" key="4">
    <source>
        <dbReference type="EMBL" id="CAD8652122.1"/>
    </source>
</evidence>
<evidence type="ECO:0000256" key="2">
    <source>
        <dbReference type="SAM" id="MobiDB-lite"/>
    </source>
</evidence>
<feature type="compositionally biased region" description="Basic and acidic residues" evidence="2">
    <location>
        <begin position="86"/>
        <end position="100"/>
    </location>
</feature>
<feature type="region of interest" description="Disordered" evidence="2">
    <location>
        <begin position="364"/>
        <end position="383"/>
    </location>
</feature>
<organism evidence="4">
    <name type="scientific">Pyramimonas obovata</name>
    <dbReference type="NCBI Taxonomy" id="1411642"/>
    <lineage>
        <taxon>Eukaryota</taxon>
        <taxon>Viridiplantae</taxon>
        <taxon>Chlorophyta</taxon>
        <taxon>Pyramimonadophyceae</taxon>
        <taxon>Pyramimonadales</taxon>
        <taxon>Pyramimonadaceae</taxon>
        <taxon>Pyramimonas</taxon>
        <taxon>Pyramimonas incertae sedis</taxon>
    </lineage>
</organism>
<keyword evidence="1" id="KW-0175">Coiled coil</keyword>